<sequence>MFYRERQNDEIVNLNYFEEVIPRYNDNQFHPHFRMHRGTYMELENIMRSLIRQRENDISLSKKLFLTLWIIATLESFRSVADRFGLSKGVAWIIFKEVVYALKRIMSRFIRWPNNAECEKSERIHYFVFSSLQ</sequence>
<protein>
    <submittedName>
        <fullName evidence="3">Uncharacterized protein LOC112461829</fullName>
    </submittedName>
    <submittedName>
        <fullName evidence="4">Uncharacterized protein LOC112466003</fullName>
    </submittedName>
</protein>
<dbReference type="RefSeq" id="XP_024889609.1">
    <property type="nucleotide sequence ID" value="XM_025033841.1"/>
</dbReference>
<keyword evidence="2" id="KW-1185">Reference proteome</keyword>
<evidence type="ECO:0000313" key="2">
    <source>
        <dbReference type="Proteomes" id="UP000504618"/>
    </source>
</evidence>
<dbReference type="RefSeq" id="XP_024882995.1">
    <property type="nucleotide sequence ID" value="XM_025027227.1"/>
</dbReference>
<dbReference type="Proteomes" id="UP000504618">
    <property type="component" value="Unplaced"/>
</dbReference>
<proteinExistence type="predicted"/>
<name>A0A6J1R3J4_9HYME</name>
<dbReference type="Pfam" id="PF26138">
    <property type="entry name" value="DUF8040"/>
    <property type="match status" value="1"/>
</dbReference>
<dbReference type="GeneID" id="112466003"/>
<gene>
    <name evidence="4" type="primary">LOC112466003</name>
    <name evidence="3" type="synonym">LOC112461829</name>
</gene>
<accession>A0A6J1R3J4</accession>
<evidence type="ECO:0000313" key="3">
    <source>
        <dbReference type="RefSeq" id="XP_024882995.1"/>
    </source>
</evidence>
<dbReference type="InterPro" id="IPR058353">
    <property type="entry name" value="DUF8040"/>
</dbReference>
<reference evidence="3 4" key="1">
    <citation type="submission" date="2025-04" db="UniProtKB">
        <authorList>
            <consortium name="RefSeq"/>
        </authorList>
    </citation>
    <scope>IDENTIFICATION</scope>
    <source>
        <tissue evidence="3 4">Whole body</tissue>
    </source>
</reference>
<evidence type="ECO:0000259" key="1">
    <source>
        <dbReference type="Pfam" id="PF26138"/>
    </source>
</evidence>
<feature type="domain" description="DUF8040" evidence="1">
    <location>
        <begin position="25"/>
        <end position="102"/>
    </location>
</feature>
<dbReference type="OrthoDB" id="2668416at2759"/>
<dbReference type="AlphaFoldDB" id="A0A6J1R3J4"/>
<organism evidence="2 4">
    <name type="scientific">Temnothorax curvispinosus</name>
    <dbReference type="NCBI Taxonomy" id="300111"/>
    <lineage>
        <taxon>Eukaryota</taxon>
        <taxon>Metazoa</taxon>
        <taxon>Ecdysozoa</taxon>
        <taxon>Arthropoda</taxon>
        <taxon>Hexapoda</taxon>
        <taxon>Insecta</taxon>
        <taxon>Pterygota</taxon>
        <taxon>Neoptera</taxon>
        <taxon>Endopterygota</taxon>
        <taxon>Hymenoptera</taxon>
        <taxon>Apocrita</taxon>
        <taxon>Aculeata</taxon>
        <taxon>Formicoidea</taxon>
        <taxon>Formicidae</taxon>
        <taxon>Myrmicinae</taxon>
        <taxon>Temnothorax</taxon>
    </lineage>
</organism>
<evidence type="ECO:0000313" key="4">
    <source>
        <dbReference type="RefSeq" id="XP_024889609.1"/>
    </source>
</evidence>